<dbReference type="KEGG" id="smo:SELMODRAFT_38723"/>
<keyword evidence="4" id="KW-1185">Reference proteome</keyword>
<dbReference type="GO" id="GO:0048046">
    <property type="term" value="C:apoplast"/>
    <property type="evidence" value="ECO:0007669"/>
    <property type="project" value="InterPro"/>
</dbReference>
<organism evidence="4">
    <name type="scientific">Selaginella moellendorffii</name>
    <name type="common">Spikemoss</name>
    <dbReference type="NCBI Taxonomy" id="88036"/>
    <lineage>
        <taxon>Eukaryota</taxon>
        <taxon>Viridiplantae</taxon>
        <taxon>Streptophyta</taxon>
        <taxon>Embryophyta</taxon>
        <taxon>Tracheophyta</taxon>
        <taxon>Lycopodiopsida</taxon>
        <taxon>Selaginellales</taxon>
        <taxon>Selaginellaceae</taxon>
        <taxon>Selaginella</taxon>
    </lineage>
</organism>
<name>D8QT84_SELML</name>
<dbReference type="PROSITE" id="PS50842">
    <property type="entry name" value="EXPANSIN_EG45"/>
    <property type="match status" value="1"/>
</dbReference>
<dbReference type="PANTHER" id="PTHR47295:SF15">
    <property type="entry name" value="EXPANSIN-LIKE EG45 DOMAIN-CONTAINING PROTEIN"/>
    <property type="match status" value="1"/>
</dbReference>
<feature type="chain" id="PRO_5003121210" description="Expansin-like EG45 domain-containing protein" evidence="1">
    <location>
        <begin position="19"/>
        <end position="117"/>
    </location>
</feature>
<feature type="signal peptide" evidence="1">
    <location>
        <begin position="1"/>
        <end position="18"/>
    </location>
</feature>
<dbReference type="GO" id="GO:0009627">
    <property type="term" value="P:systemic acquired resistance"/>
    <property type="evidence" value="ECO:0007669"/>
    <property type="project" value="InterPro"/>
</dbReference>
<dbReference type="InterPro" id="IPR009009">
    <property type="entry name" value="RlpA-like_DPBB"/>
</dbReference>
<dbReference type="SUPFAM" id="SSF50685">
    <property type="entry name" value="Barwin-like endoglucanases"/>
    <property type="match status" value="1"/>
</dbReference>
<keyword evidence="1" id="KW-0732">Signal</keyword>
<dbReference type="InterPro" id="IPR007112">
    <property type="entry name" value="Expansin/allergen_DPBB_dom"/>
</dbReference>
<feature type="domain" description="Expansin-like EG45" evidence="2">
    <location>
        <begin position="26"/>
        <end position="117"/>
    </location>
</feature>
<evidence type="ECO:0000259" key="2">
    <source>
        <dbReference type="PROSITE" id="PS50842"/>
    </source>
</evidence>
<dbReference type="InterPro" id="IPR036908">
    <property type="entry name" value="RlpA-like_sf"/>
</dbReference>
<dbReference type="PANTHER" id="PTHR47295">
    <property type="entry name" value="EG45-LIKE DOMAIN CONTAINING PROTEIN 1-RELATED"/>
    <property type="match status" value="1"/>
</dbReference>
<sequence length="117" mass="12240">STIVAVLVAPALAQSGQATFYSPYVPSSCYGFDTSKFPPGNLIAAASKDLFRNKALCGAYFEITCKGAVSGSGGCSRTPTVKVRVVDLCPGCHANSFDLSIEAFSRIAKLDVGRIKI</sequence>
<dbReference type="eggNOG" id="ENOG502S1DA">
    <property type="taxonomic scope" value="Eukaryota"/>
</dbReference>
<dbReference type="OMA" id="GIINMDY"/>
<dbReference type="STRING" id="88036.D8QT84"/>
<feature type="non-terminal residue" evidence="3">
    <location>
        <position position="117"/>
    </location>
</feature>
<accession>D8QT84</accession>
<feature type="non-terminal residue" evidence="3">
    <location>
        <position position="1"/>
    </location>
</feature>
<protein>
    <recommendedName>
        <fullName evidence="2">Expansin-like EG45 domain-containing protein</fullName>
    </recommendedName>
</protein>
<dbReference type="OrthoDB" id="406505at2759"/>
<dbReference type="InterPro" id="IPR044206">
    <property type="entry name" value="EGC1/2"/>
</dbReference>
<dbReference type="HOGENOM" id="CLU_112218_3_0_1"/>
<dbReference type="Gramene" id="EFJ37568">
    <property type="protein sequence ID" value="EFJ37568"/>
    <property type="gene ID" value="SELMODRAFT_38723"/>
</dbReference>
<dbReference type="EMBL" id="GL377566">
    <property type="protein sequence ID" value="EFJ37568.1"/>
    <property type="molecule type" value="Genomic_DNA"/>
</dbReference>
<dbReference type="Proteomes" id="UP000001514">
    <property type="component" value="Unassembled WGS sequence"/>
</dbReference>
<evidence type="ECO:0000256" key="1">
    <source>
        <dbReference type="SAM" id="SignalP"/>
    </source>
</evidence>
<dbReference type="CDD" id="cd22269">
    <property type="entry name" value="DPBB_EG45-like"/>
    <property type="match status" value="1"/>
</dbReference>
<dbReference type="AlphaFoldDB" id="D8QT84"/>
<evidence type="ECO:0000313" key="3">
    <source>
        <dbReference type="EMBL" id="EFJ37568.1"/>
    </source>
</evidence>
<evidence type="ECO:0000313" key="4">
    <source>
        <dbReference type="Proteomes" id="UP000001514"/>
    </source>
</evidence>
<proteinExistence type="predicted"/>
<dbReference type="InParanoid" id="D8QT84"/>
<gene>
    <name evidence="3" type="ORF">SELMODRAFT_38723</name>
</gene>
<dbReference type="Gene3D" id="2.40.40.10">
    <property type="entry name" value="RlpA-like domain"/>
    <property type="match status" value="1"/>
</dbReference>
<dbReference type="Pfam" id="PF03330">
    <property type="entry name" value="DPBB_1"/>
    <property type="match status" value="1"/>
</dbReference>
<reference evidence="3 4" key="1">
    <citation type="journal article" date="2011" name="Science">
        <title>The Selaginella genome identifies genetic changes associated with the evolution of vascular plants.</title>
        <authorList>
            <person name="Banks J.A."/>
            <person name="Nishiyama T."/>
            <person name="Hasebe M."/>
            <person name="Bowman J.L."/>
            <person name="Gribskov M."/>
            <person name="dePamphilis C."/>
            <person name="Albert V.A."/>
            <person name="Aono N."/>
            <person name="Aoyama T."/>
            <person name="Ambrose B.A."/>
            <person name="Ashton N.W."/>
            <person name="Axtell M.J."/>
            <person name="Barker E."/>
            <person name="Barker M.S."/>
            <person name="Bennetzen J.L."/>
            <person name="Bonawitz N.D."/>
            <person name="Chapple C."/>
            <person name="Cheng C."/>
            <person name="Correa L.G."/>
            <person name="Dacre M."/>
            <person name="DeBarry J."/>
            <person name="Dreyer I."/>
            <person name="Elias M."/>
            <person name="Engstrom E.M."/>
            <person name="Estelle M."/>
            <person name="Feng L."/>
            <person name="Finet C."/>
            <person name="Floyd S.K."/>
            <person name="Frommer W.B."/>
            <person name="Fujita T."/>
            <person name="Gramzow L."/>
            <person name="Gutensohn M."/>
            <person name="Harholt J."/>
            <person name="Hattori M."/>
            <person name="Heyl A."/>
            <person name="Hirai T."/>
            <person name="Hiwatashi Y."/>
            <person name="Ishikawa M."/>
            <person name="Iwata M."/>
            <person name="Karol K.G."/>
            <person name="Koehler B."/>
            <person name="Kolukisaoglu U."/>
            <person name="Kubo M."/>
            <person name="Kurata T."/>
            <person name="Lalonde S."/>
            <person name="Li K."/>
            <person name="Li Y."/>
            <person name="Litt A."/>
            <person name="Lyons E."/>
            <person name="Manning G."/>
            <person name="Maruyama T."/>
            <person name="Michael T.P."/>
            <person name="Mikami K."/>
            <person name="Miyazaki S."/>
            <person name="Morinaga S."/>
            <person name="Murata T."/>
            <person name="Mueller-Roeber B."/>
            <person name="Nelson D.R."/>
            <person name="Obara M."/>
            <person name="Oguri Y."/>
            <person name="Olmstead R.G."/>
            <person name="Onodera N."/>
            <person name="Petersen B.L."/>
            <person name="Pils B."/>
            <person name="Prigge M."/>
            <person name="Rensing S.A."/>
            <person name="Riano-Pachon D.M."/>
            <person name="Roberts A.W."/>
            <person name="Sato Y."/>
            <person name="Scheller H.V."/>
            <person name="Schulz B."/>
            <person name="Schulz C."/>
            <person name="Shakirov E.V."/>
            <person name="Shibagaki N."/>
            <person name="Shinohara N."/>
            <person name="Shippen D.E."/>
            <person name="Soerensen I."/>
            <person name="Sotooka R."/>
            <person name="Sugimoto N."/>
            <person name="Sugita M."/>
            <person name="Sumikawa N."/>
            <person name="Tanurdzic M."/>
            <person name="Theissen G."/>
            <person name="Ulvskov P."/>
            <person name="Wakazuki S."/>
            <person name="Weng J.K."/>
            <person name="Willats W.W."/>
            <person name="Wipf D."/>
            <person name="Wolf P.G."/>
            <person name="Yang L."/>
            <person name="Zimmer A.D."/>
            <person name="Zhu Q."/>
            <person name="Mitros T."/>
            <person name="Hellsten U."/>
            <person name="Loque D."/>
            <person name="Otillar R."/>
            <person name="Salamov A."/>
            <person name="Schmutz J."/>
            <person name="Shapiro H."/>
            <person name="Lindquist E."/>
            <person name="Lucas S."/>
            <person name="Rokhsar D."/>
            <person name="Grigoriev I.V."/>
        </authorList>
    </citation>
    <scope>NUCLEOTIDE SEQUENCE [LARGE SCALE GENOMIC DNA]</scope>
</reference>